<feature type="transmembrane region" description="Helical" evidence="6">
    <location>
        <begin position="72"/>
        <end position="94"/>
    </location>
</feature>
<sequence length="226" mass="25093">MFTIFFSLICAWFAYFLPCFATYKTLSKRPVVEADVERWCMYWSVVGAFVGFEYVAEWFVSWLPFYWEIKTLFLLFLSLPQIQGSTFIYTSYMLPFFARNETEIEAGIAQFQTSALAFVQTRLAALWELLWSVINKTPANGQPPSAGQQQQPSGAPMSFESAMGMFKSVAPSFLNAFQPAGQAPTPPSMTPAASSSSVATSASLQSRATPTSEPAAPPFPQPVNYQ</sequence>
<gene>
    <name evidence="9" type="ORF">VKT23_003219</name>
</gene>
<evidence type="ECO:0000256" key="8">
    <source>
        <dbReference type="SAM" id="SignalP"/>
    </source>
</evidence>
<comment type="similarity">
    <text evidence="2 6">Belongs to the DP1 family.</text>
</comment>
<accession>A0ABR1JZA1</accession>
<keyword evidence="10" id="KW-1185">Reference proteome</keyword>
<dbReference type="PANTHER" id="PTHR12300:SF161">
    <property type="entry name" value="RECEPTOR EXPRESSION-ENHANCING PROTEIN"/>
    <property type="match status" value="1"/>
</dbReference>
<feature type="compositionally biased region" description="Pro residues" evidence="7">
    <location>
        <begin position="215"/>
        <end position="226"/>
    </location>
</feature>
<evidence type="ECO:0000256" key="7">
    <source>
        <dbReference type="SAM" id="MobiDB-lite"/>
    </source>
</evidence>
<comment type="caution">
    <text evidence="6">Lacks conserved residue(s) required for the propagation of feature annotation.</text>
</comment>
<comment type="subcellular location">
    <subcellularLocation>
        <location evidence="1 6">Membrane</location>
        <topology evidence="1 6">Multi-pass membrane protein</topology>
    </subcellularLocation>
</comment>
<keyword evidence="3 6" id="KW-0812">Transmembrane</keyword>
<evidence type="ECO:0000256" key="1">
    <source>
        <dbReference type="ARBA" id="ARBA00004141"/>
    </source>
</evidence>
<keyword evidence="8" id="KW-0732">Signal</keyword>
<dbReference type="Pfam" id="PF03134">
    <property type="entry name" value="TB2_DP1_HVA22"/>
    <property type="match status" value="1"/>
</dbReference>
<reference evidence="9 10" key="1">
    <citation type="submission" date="2024-01" db="EMBL/GenBank/DDBJ databases">
        <title>A draft genome for the cacao thread blight pathogen Marasmiellus scandens.</title>
        <authorList>
            <person name="Baruah I.K."/>
            <person name="Leung J."/>
            <person name="Bukari Y."/>
            <person name="Amoako-Attah I."/>
            <person name="Meinhardt L.W."/>
            <person name="Bailey B.A."/>
            <person name="Cohen S.P."/>
        </authorList>
    </citation>
    <scope>NUCLEOTIDE SEQUENCE [LARGE SCALE GENOMIC DNA]</scope>
    <source>
        <strain evidence="9 10">GH-19</strain>
    </source>
</reference>
<evidence type="ECO:0000256" key="2">
    <source>
        <dbReference type="ARBA" id="ARBA00008573"/>
    </source>
</evidence>
<feature type="region of interest" description="Disordered" evidence="7">
    <location>
        <begin position="177"/>
        <end position="226"/>
    </location>
</feature>
<name>A0ABR1JZA1_9AGAR</name>
<evidence type="ECO:0000256" key="3">
    <source>
        <dbReference type="ARBA" id="ARBA00022692"/>
    </source>
</evidence>
<organism evidence="9 10">
    <name type="scientific">Marasmiellus scandens</name>
    <dbReference type="NCBI Taxonomy" id="2682957"/>
    <lineage>
        <taxon>Eukaryota</taxon>
        <taxon>Fungi</taxon>
        <taxon>Dikarya</taxon>
        <taxon>Basidiomycota</taxon>
        <taxon>Agaricomycotina</taxon>
        <taxon>Agaricomycetes</taxon>
        <taxon>Agaricomycetidae</taxon>
        <taxon>Agaricales</taxon>
        <taxon>Marasmiineae</taxon>
        <taxon>Omphalotaceae</taxon>
        <taxon>Marasmiellus</taxon>
    </lineage>
</organism>
<keyword evidence="5 6" id="KW-0472">Membrane</keyword>
<evidence type="ECO:0000256" key="6">
    <source>
        <dbReference type="RuleBase" id="RU362006"/>
    </source>
</evidence>
<dbReference type="EMBL" id="JBANRG010000003">
    <property type="protein sequence ID" value="KAK7468716.1"/>
    <property type="molecule type" value="Genomic_DNA"/>
</dbReference>
<proteinExistence type="inferred from homology"/>
<comment type="caution">
    <text evidence="9">The sequence shown here is derived from an EMBL/GenBank/DDBJ whole genome shotgun (WGS) entry which is preliminary data.</text>
</comment>
<feature type="transmembrane region" description="Helical" evidence="6">
    <location>
        <begin position="41"/>
        <end position="60"/>
    </location>
</feature>
<feature type="compositionally biased region" description="Low complexity" evidence="7">
    <location>
        <begin position="190"/>
        <end position="203"/>
    </location>
</feature>
<keyword evidence="4 6" id="KW-1133">Transmembrane helix</keyword>
<protein>
    <recommendedName>
        <fullName evidence="6">Protein YOP1</fullName>
    </recommendedName>
</protein>
<feature type="chain" id="PRO_5046341498" description="Protein YOP1" evidence="8">
    <location>
        <begin position="22"/>
        <end position="226"/>
    </location>
</feature>
<evidence type="ECO:0000313" key="9">
    <source>
        <dbReference type="EMBL" id="KAK7468716.1"/>
    </source>
</evidence>
<evidence type="ECO:0000256" key="4">
    <source>
        <dbReference type="ARBA" id="ARBA00022989"/>
    </source>
</evidence>
<evidence type="ECO:0000256" key="5">
    <source>
        <dbReference type="ARBA" id="ARBA00023136"/>
    </source>
</evidence>
<dbReference type="InterPro" id="IPR004345">
    <property type="entry name" value="TB2_DP1_HVA22"/>
</dbReference>
<dbReference type="Proteomes" id="UP001498398">
    <property type="component" value="Unassembled WGS sequence"/>
</dbReference>
<dbReference type="PANTHER" id="PTHR12300">
    <property type="entry name" value="HVA22-LIKE PROTEINS"/>
    <property type="match status" value="1"/>
</dbReference>
<evidence type="ECO:0000313" key="10">
    <source>
        <dbReference type="Proteomes" id="UP001498398"/>
    </source>
</evidence>
<feature type="signal peptide" evidence="8">
    <location>
        <begin position="1"/>
        <end position="21"/>
    </location>
</feature>